<dbReference type="EMBL" id="LNGC01000068">
    <property type="protein sequence ID" value="KYC50736.1"/>
    <property type="molecule type" value="Genomic_DNA"/>
</dbReference>
<proteinExistence type="predicted"/>
<accession>A0A150J0H6</accession>
<protein>
    <submittedName>
        <fullName evidence="2">Uncharacterized protein</fullName>
    </submittedName>
</protein>
<comment type="caution">
    <text evidence="2">The sequence shown here is derived from an EMBL/GenBank/DDBJ whole genome shotgun (WGS) entry which is preliminary data.</text>
</comment>
<feature type="region of interest" description="Disordered" evidence="1">
    <location>
        <begin position="29"/>
        <end position="52"/>
    </location>
</feature>
<sequence length="52" mass="5920">MEFYVFIAIVIGLIALFSIIEGLSRKRNTLSKPPLKGNERNTQYVPQSIPKK</sequence>
<reference evidence="2 3" key="1">
    <citation type="journal article" date="2016" name="ISME J.">
        <title>Chasing the elusive Euryarchaeota class WSA2: genomes reveal a uniquely fastidious methyl-reducing methanogen.</title>
        <authorList>
            <person name="Nobu M.K."/>
            <person name="Narihiro T."/>
            <person name="Kuroda K."/>
            <person name="Mei R."/>
            <person name="Liu W.T."/>
        </authorList>
    </citation>
    <scope>NUCLEOTIDE SEQUENCE [LARGE SCALE GENOMIC DNA]</scope>
    <source>
        <strain evidence="2">U1lsi0528_Bin055</strain>
    </source>
</reference>
<evidence type="ECO:0000256" key="1">
    <source>
        <dbReference type="SAM" id="MobiDB-lite"/>
    </source>
</evidence>
<gene>
    <name evidence="2" type="ORF">AMQ22_01411</name>
</gene>
<dbReference type="STRING" id="1705564.APG08_00118"/>
<organism evidence="2 3">
    <name type="scientific">Candidatus Methanofastidiosum methylothiophilum</name>
    <dbReference type="NCBI Taxonomy" id="1705564"/>
    <lineage>
        <taxon>Archaea</taxon>
        <taxon>Methanobacteriati</taxon>
        <taxon>Methanobacteriota</taxon>
        <taxon>Stenosarchaea group</taxon>
        <taxon>Candidatus Methanofastidiosia</taxon>
        <taxon>Candidatus Methanofastidiosales</taxon>
        <taxon>Candidatus Methanofastidiosaceae</taxon>
        <taxon>Candidatus Methanofastidiosum</taxon>
    </lineage>
</organism>
<evidence type="ECO:0000313" key="3">
    <source>
        <dbReference type="Proteomes" id="UP000075398"/>
    </source>
</evidence>
<dbReference type="Proteomes" id="UP000075398">
    <property type="component" value="Unassembled WGS sequence"/>
</dbReference>
<name>A0A150J0H6_9EURY</name>
<dbReference type="AlphaFoldDB" id="A0A150J0H6"/>
<evidence type="ECO:0000313" key="2">
    <source>
        <dbReference type="EMBL" id="KYC50736.1"/>
    </source>
</evidence>